<feature type="transmembrane region" description="Helical" evidence="2">
    <location>
        <begin position="267"/>
        <end position="285"/>
    </location>
</feature>
<keyword evidence="2" id="KW-0812">Transmembrane</keyword>
<evidence type="ECO:0008006" key="5">
    <source>
        <dbReference type="Google" id="ProtNLM"/>
    </source>
</evidence>
<name>A0ABU0IM31_9CAUL</name>
<comment type="caution">
    <text evidence="3">The sequence shown here is derived from an EMBL/GenBank/DDBJ whole genome shotgun (WGS) entry which is preliminary data.</text>
</comment>
<evidence type="ECO:0000256" key="2">
    <source>
        <dbReference type="SAM" id="Phobius"/>
    </source>
</evidence>
<accession>A0ABU0IM31</accession>
<sequence>MTAETAAAPKTAPSAPPFSSGAWLFALAVFSGAALVFLVEPMVAKLVLPLLGGSANVWNTSLAFFQAALLAGYGYAHLLQKLPSVRRQGLVHLAVLVLAALVLTPLKITGLMGEPWAGRPVLWLLTVLTVSIGAPFAALSATAPLVQAWHARVFRHDGAPQPWALYAASNLGSLIALLVYPILVEPSLTLGAQRWGWTVGYGGFVILMAVLVIAIRRRPEPPPLVAPIETGAVSWRQRLLWIALAAAPSSLMLGVTTYITTDIASAPFLWVAPLALYLLTFIIAFQDRPWIPRGIGLILQAAAVVICAALFSITHVLILLPVHLIAFFLTALMCHQALVARRPDPAHLTDFYLCMSLGGVIGGGFNAFLAPVIFSTVLEYPLVLVLACLARPWTRERLTVLQGYVTGVSVVAMAAAAVVLVTMPATVMNERGVQWLAAIAAGAAFFVRSRTRLFTLLVAGLMSISIVAGSQSNPVHAHRSFFGVVHESLWPPQLGFGKMRLLTHGTTLHGAQLLDEADHCRPMVYYSPYTPIGEVFHTMQARGRPMTIGTVGLGTGTVATFVRPGDRLTFFEIDPMIVKLSGDPTTQSFDYTTACAKGPIDYVLGDARLTLQKQPADKYDLLLIDGFSSDAVPVHLLTVEAVKIYLSKIKPDGVIILHLSNRNLELPRPAAAVAQAAGGYALFRRYLFIDRGPCYYPETYYDSEEDALIVARSPEVLEAFKAADRRWVPGDPRGVRPWTDDYTNLFSSLVRRMVERSRDPPPRPVCRG</sequence>
<feature type="transmembrane region" description="Helical" evidence="2">
    <location>
        <begin position="352"/>
        <end position="374"/>
    </location>
</feature>
<reference evidence="3 4" key="1">
    <citation type="submission" date="2023-07" db="EMBL/GenBank/DDBJ databases">
        <title>Genomic Encyclopedia of Type Strains, Phase IV (KMG-IV): sequencing the most valuable type-strain genomes for metagenomic binning, comparative biology and taxonomic classification.</title>
        <authorList>
            <person name="Goeker M."/>
        </authorList>
    </citation>
    <scope>NUCLEOTIDE SEQUENCE [LARGE SCALE GENOMIC DNA]</scope>
    <source>
        <strain evidence="3 4">DSM 18695</strain>
    </source>
</reference>
<gene>
    <name evidence="3" type="ORF">QO010_000822</name>
</gene>
<keyword evidence="4" id="KW-1185">Reference proteome</keyword>
<feature type="transmembrane region" description="Helical" evidence="2">
    <location>
        <begin position="324"/>
        <end position="340"/>
    </location>
</feature>
<feature type="transmembrane region" description="Helical" evidence="2">
    <location>
        <begin position="121"/>
        <end position="142"/>
    </location>
</feature>
<feature type="transmembrane region" description="Helical" evidence="2">
    <location>
        <begin position="163"/>
        <end position="183"/>
    </location>
</feature>
<feature type="transmembrane region" description="Helical" evidence="2">
    <location>
        <begin position="297"/>
        <end position="318"/>
    </location>
</feature>
<proteinExistence type="predicted"/>
<dbReference type="InterPro" id="IPR029063">
    <property type="entry name" value="SAM-dependent_MTases_sf"/>
</dbReference>
<dbReference type="SUPFAM" id="SSF53335">
    <property type="entry name" value="S-adenosyl-L-methionine-dependent methyltransferases"/>
    <property type="match status" value="1"/>
</dbReference>
<dbReference type="PANTHER" id="PTHR43317:SF1">
    <property type="entry name" value="THERMOSPERMINE SYNTHASE ACAULIS5"/>
    <property type="match status" value="1"/>
</dbReference>
<dbReference type="RefSeq" id="WP_307346335.1">
    <property type="nucleotide sequence ID" value="NZ_JAUSVS010000001.1"/>
</dbReference>
<keyword evidence="1" id="KW-0620">Polyamine biosynthesis</keyword>
<dbReference type="Gene3D" id="3.40.50.150">
    <property type="entry name" value="Vaccinia Virus protein VP39"/>
    <property type="match status" value="1"/>
</dbReference>
<feature type="transmembrane region" description="Helical" evidence="2">
    <location>
        <begin position="239"/>
        <end position="261"/>
    </location>
</feature>
<keyword evidence="2" id="KW-0472">Membrane</keyword>
<feature type="transmembrane region" description="Helical" evidence="2">
    <location>
        <begin position="59"/>
        <end position="78"/>
    </location>
</feature>
<protein>
    <recommendedName>
        <fullName evidence="5">Spermidine synthase</fullName>
    </recommendedName>
</protein>
<evidence type="ECO:0000313" key="3">
    <source>
        <dbReference type="EMBL" id="MDQ0463074.1"/>
    </source>
</evidence>
<dbReference type="PANTHER" id="PTHR43317">
    <property type="entry name" value="THERMOSPERMINE SYNTHASE ACAULIS5"/>
    <property type="match status" value="1"/>
</dbReference>
<feature type="transmembrane region" description="Helical" evidence="2">
    <location>
        <begin position="195"/>
        <end position="215"/>
    </location>
</feature>
<evidence type="ECO:0000256" key="1">
    <source>
        <dbReference type="ARBA" id="ARBA00023115"/>
    </source>
</evidence>
<feature type="transmembrane region" description="Helical" evidence="2">
    <location>
        <begin position="401"/>
        <end position="420"/>
    </location>
</feature>
<dbReference type="NCBIfam" id="NF037959">
    <property type="entry name" value="MFS_SpdSyn"/>
    <property type="match status" value="1"/>
</dbReference>
<dbReference type="Proteomes" id="UP001228905">
    <property type="component" value="Unassembled WGS sequence"/>
</dbReference>
<dbReference type="EMBL" id="JAUSVS010000001">
    <property type="protein sequence ID" value="MDQ0463074.1"/>
    <property type="molecule type" value="Genomic_DNA"/>
</dbReference>
<evidence type="ECO:0000313" key="4">
    <source>
        <dbReference type="Proteomes" id="UP001228905"/>
    </source>
</evidence>
<feature type="transmembrane region" description="Helical" evidence="2">
    <location>
        <begin position="453"/>
        <end position="470"/>
    </location>
</feature>
<feature type="transmembrane region" description="Helical" evidence="2">
    <location>
        <begin position="21"/>
        <end position="39"/>
    </location>
</feature>
<keyword evidence="2" id="KW-1133">Transmembrane helix</keyword>
<organism evidence="3 4">
    <name type="scientific">Caulobacter ginsengisoli</name>
    <dbReference type="NCBI Taxonomy" id="400775"/>
    <lineage>
        <taxon>Bacteria</taxon>
        <taxon>Pseudomonadati</taxon>
        <taxon>Pseudomonadota</taxon>
        <taxon>Alphaproteobacteria</taxon>
        <taxon>Caulobacterales</taxon>
        <taxon>Caulobacteraceae</taxon>
        <taxon>Caulobacter</taxon>
    </lineage>
</organism>
<feature type="transmembrane region" description="Helical" evidence="2">
    <location>
        <begin position="90"/>
        <end position="109"/>
    </location>
</feature>